<dbReference type="SUPFAM" id="SSF51735">
    <property type="entry name" value="NAD(P)-binding Rossmann-fold domains"/>
    <property type="match status" value="1"/>
</dbReference>
<evidence type="ECO:0000256" key="2">
    <source>
        <dbReference type="ARBA" id="ARBA00023002"/>
    </source>
</evidence>
<comment type="similarity">
    <text evidence="1 3">Belongs to the short-chain dehydrogenases/reductases (SDR) family.</text>
</comment>
<sequence length="245" mass="26718">MERWAGKVAVITGASSGIGAAIAKQLANAGMVVIGLARRVERVEELKKHLPVEAASRLHALKCDVSKEESVSSAFEEIQRKFSGVDVLVNNAGIVKHTLLLCDDDFQQLRDLMDTNVMGLALCSRKAFKSMKERCVAGHIIHINSVAGHTVSNFPHMNMYAASKHAVTAITETMRNEMRELGSKVKVTSISPGVVKTEIVRGLHSSEEFPMLESEDIAQAVLYVLGTPPHVQVHELIIKPVGENF</sequence>
<dbReference type="PANTHER" id="PTHR43115">
    <property type="entry name" value="DEHYDROGENASE/REDUCTASE SDR FAMILY MEMBER 11"/>
    <property type="match status" value="1"/>
</dbReference>
<dbReference type="GO" id="GO:0016616">
    <property type="term" value="F:oxidoreductase activity, acting on the CH-OH group of donors, NAD or NADP as acceptor"/>
    <property type="evidence" value="ECO:0007669"/>
    <property type="project" value="UniProtKB-ARBA"/>
</dbReference>
<keyword evidence="2" id="KW-0560">Oxidoreductase</keyword>
<dbReference type="PANTHER" id="PTHR43115:SF4">
    <property type="entry name" value="DEHYDROGENASE_REDUCTASE SDR FAMILY MEMBER 11"/>
    <property type="match status" value="1"/>
</dbReference>
<dbReference type="VEuPathDB" id="VectorBase:AAEL010677"/>
<reference evidence="4" key="2">
    <citation type="submission" date="2020-05" db="UniProtKB">
        <authorList>
            <consortium name="EnsemblMetazoa"/>
        </authorList>
    </citation>
    <scope>IDENTIFICATION</scope>
    <source>
        <strain evidence="4">LVP_AGWG</strain>
    </source>
</reference>
<dbReference type="FunFam" id="3.40.50.720:FF:000047">
    <property type="entry name" value="NADP-dependent L-serine/L-allo-threonine dehydrogenase"/>
    <property type="match status" value="1"/>
</dbReference>
<keyword evidence="5" id="KW-1185">Reference proteome</keyword>
<reference evidence="4 5" key="1">
    <citation type="submission" date="2017-06" db="EMBL/GenBank/DDBJ databases">
        <title>Aedes aegypti genome working group (AGWG) sequencing and assembly.</title>
        <authorList>
            <consortium name="Aedes aegypti Genome Working Group (AGWG)"/>
            <person name="Matthews B.J."/>
        </authorList>
    </citation>
    <scope>NUCLEOTIDE SEQUENCE [LARGE SCALE GENOMIC DNA]</scope>
    <source>
        <strain evidence="4 5">LVP_AGWG</strain>
    </source>
</reference>
<dbReference type="Proteomes" id="UP000008820">
    <property type="component" value="Chromosome 2"/>
</dbReference>
<evidence type="ECO:0000256" key="1">
    <source>
        <dbReference type="ARBA" id="ARBA00006484"/>
    </source>
</evidence>
<dbReference type="InterPro" id="IPR002347">
    <property type="entry name" value="SDR_fam"/>
</dbReference>
<proteinExistence type="inferred from homology"/>
<evidence type="ECO:0000256" key="3">
    <source>
        <dbReference type="RuleBase" id="RU000363"/>
    </source>
</evidence>
<accession>A0A1S4FRH3</accession>
<name>A0A1S4FRH3_AEDAE</name>
<dbReference type="EnsemblMetazoa" id="AAEL010677-RA">
    <property type="protein sequence ID" value="AAEL010677-PA"/>
    <property type="gene ID" value="AAEL010677"/>
</dbReference>
<dbReference type="InterPro" id="IPR020904">
    <property type="entry name" value="Sc_DH/Rdtase_CS"/>
</dbReference>
<dbReference type="InterPro" id="IPR036291">
    <property type="entry name" value="NAD(P)-bd_dom_sf"/>
</dbReference>
<dbReference type="Gene3D" id="3.40.50.720">
    <property type="entry name" value="NAD(P)-binding Rossmann-like Domain"/>
    <property type="match status" value="1"/>
</dbReference>
<protein>
    <submittedName>
        <fullName evidence="4">Uncharacterized protein</fullName>
    </submittedName>
</protein>
<dbReference type="FunCoup" id="A0A1S4FRH3">
    <property type="interactions" value="222"/>
</dbReference>
<dbReference type="OrthoDB" id="191150at2759"/>
<dbReference type="AlphaFoldDB" id="A0A1S4FRH3"/>
<dbReference type="PRINTS" id="PR00080">
    <property type="entry name" value="SDRFAMILY"/>
</dbReference>
<dbReference type="Pfam" id="PF00106">
    <property type="entry name" value="adh_short"/>
    <property type="match status" value="1"/>
</dbReference>
<organism evidence="4 5">
    <name type="scientific">Aedes aegypti</name>
    <name type="common">Yellowfever mosquito</name>
    <name type="synonym">Culex aegypti</name>
    <dbReference type="NCBI Taxonomy" id="7159"/>
    <lineage>
        <taxon>Eukaryota</taxon>
        <taxon>Metazoa</taxon>
        <taxon>Ecdysozoa</taxon>
        <taxon>Arthropoda</taxon>
        <taxon>Hexapoda</taxon>
        <taxon>Insecta</taxon>
        <taxon>Pterygota</taxon>
        <taxon>Neoptera</taxon>
        <taxon>Endopterygota</taxon>
        <taxon>Diptera</taxon>
        <taxon>Nematocera</taxon>
        <taxon>Culicoidea</taxon>
        <taxon>Culicidae</taxon>
        <taxon>Culicinae</taxon>
        <taxon>Aedini</taxon>
        <taxon>Aedes</taxon>
        <taxon>Stegomyia</taxon>
    </lineage>
</organism>
<gene>
    <name evidence="4" type="primary">5573679</name>
</gene>
<dbReference type="PRINTS" id="PR00081">
    <property type="entry name" value="GDHRDH"/>
</dbReference>
<evidence type="ECO:0000313" key="4">
    <source>
        <dbReference type="EnsemblMetazoa" id="AAEL010677-PA"/>
    </source>
</evidence>
<evidence type="ECO:0000313" key="5">
    <source>
        <dbReference type="Proteomes" id="UP000008820"/>
    </source>
</evidence>
<dbReference type="InParanoid" id="A0A1S4FRH3"/>
<dbReference type="PROSITE" id="PS00061">
    <property type="entry name" value="ADH_SHORT"/>
    <property type="match status" value="1"/>
</dbReference>